<organism evidence="1 2">
    <name type="scientific">Trichomalopsis sarcophagae</name>
    <dbReference type="NCBI Taxonomy" id="543379"/>
    <lineage>
        <taxon>Eukaryota</taxon>
        <taxon>Metazoa</taxon>
        <taxon>Ecdysozoa</taxon>
        <taxon>Arthropoda</taxon>
        <taxon>Hexapoda</taxon>
        <taxon>Insecta</taxon>
        <taxon>Pterygota</taxon>
        <taxon>Neoptera</taxon>
        <taxon>Endopterygota</taxon>
        <taxon>Hymenoptera</taxon>
        <taxon>Apocrita</taxon>
        <taxon>Proctotrupomorpha</taxon>
        <taxon>Chalcidoidea</taxon>
        <taxon>Pteromalidae</taxon>
        <taxon>Pteromalinae</taxon>
        <taxon>Trichomalopsis</taxon>
    </lineage>
</organism>
<reference evidence="1 2" key="1">
    <citation type="journal article" date="2017" name="Curr. Biol.">
        <title>The Evolution of Venom by Co-option of Single-Copy Genes.</title>
        <authorList>
            <person name="Martinson E.O."/>
            <person name="Mrinalini"/>
            <person name="Kelkar Y.D."/>
            <person name="Chang C.H."/>
            <person name="Werren J.H."/>
        </authorList>
    </citation>
    <scope>NUCLEOTIDE SEQUENCE [LARGE SCALE GENOMIC DNA]</scope>
    <source>
        <strain evidence="1 2">Alberta</strain>
        <tissue evidence="1">Whole body</tissue>
    </source>
</reference>
<comment type="caution">
    <text evidence="1">The sequence shown here is derived from an EMBL/GenBank/DDBJ whole genome shotgun (WGS) entry which is preliminary data.</text>
</comment>
<evidence type="ECO:0000313" key="1">
    <source>
        <dbReference type="EMBL" id="OXU22826.1"/>
    </source>
</evidence>
<sequence length="93" mass="9937">MLGQGFPQDIFKETSSTRGFEQSGGLLHCTCKPRIGLAILGSLILASISATAATVGHNEYSAILSTHEPKYVTTIKCYKNKKLTSSSQGLDCD</sequence>
<dbReference type="AlphaFoldDB" id="A0A232EWV6"/>
<gene>
    <name evidence="1" type="ORF">TSAR_010986</name>
</gene>
<proteinExistence type="predicted"/>
<keyword evidence="2" id="KW-1185">Reference proteome</keyword>
<evidence type="ECO:0000313" key="2">
    <source>
        <dbReference type="Proteomes" id="UP000215335"/>
    </source>
</evidence>
<protein>
    <submittedName>
        <fullName evidence="1">Uncharacterized protein</fullName>
    </submittedName>
</protein>
<dbReference type="Proteomes" id="UP000215335">
    <property type="component" value="Unassembled WGS sequence"/>
</dbReference>
<accession>A0A232EWV6</accession>
<dbReference type="EMBL" id="NNAY01001819">
    <property type="protein sequence ID" value="OXU22826.1"/>
    <property type="molecule type" value="Genomic_DNA"/>
</dbReference>
<name>A0A232EWV6_9HYME</name>